<dbReference type="Proteomes" id="UP000460412">
    <property type="component" value="Unassembled WGS sequence"/>
</dbReference>
<reference evidence="2 3" key="1">
    <citation type="submission" date="2019-12" db="EMBL/GenBank/DDBJ databases">
        <title>Sporaefaciens musculi gen. nov., sp. nov., a novel bacterium isolated from the caecum of an obese mouse.</title>
        <authorList>
            <person name="Rasmussen T.S."/>
            <person name="Streidl T."/>
            <person name="Hitch T.C.A."/>
            <person name="Wortmann E."/>
            <person name="Deptula P."/>
            <person name="Hansen M."/>
            <person name="Nielsen D.S."/>
            <person name="Clavel T."/>
            <person name="Vogensen F.K."/>
        </authorList>
    </citation>
    <scope>NUCLEOTIDE SEQUENCE [LARGE SCALE GENOMIC DNA]</scope>
    <source>
        <strain evidence="2 3">WCA-9-b2</strain>
    </source>
</reference>
<accession>A0A7X3MHS5</accession>
<comment type="caution">
    <text evidence="2">The sequence shown here is derived from an EMBL/GenBank/DDBJ whole genome shotgun (WGS) entry which is preliminary data.</text>
</comment>
<feature type="domain" description="Large polyvalent-protein-associated" evidence="1">
    <location>
        <begin position="3"/>
        <end position="99"/>
    </location>
</feature>
<protein>
    <recommendedName>
        <fullName evidence="1">Large polyvalent-protein-associated domain-containing protein</fullName>
    </recommendedName>
</protein>
<dbReference type="AlphaFoldDB" id="A0A7X3MHS5"/>
<sequence>MAAINTIAKEWAGELRDGIAWVIVWKTGRSWNATAVWLNSDNDTFEPEDLERARKILEQDPNAVMLNGYYCGHFGEDMTVAELAAGIRWHYENGYNLLDGSTAFPPGPMEHLADQQQETDKCPAPSALYIDGKCFTGQITELTLPRFSPPELNLPELRSPPSMELNLTITPNTAAAILEALQPAVLRFFEALVNAAREAWAGIKRSAKAAGRIVARIAGRCIDAMLYKANDHPKWWHYYKHAKKYRVRKKYRRRLEQQLCDKLLAAAAG</sequence>
<gene>
    <name evidence="2" type="ORF">GN277_15210</name>
</gene>
<dbReference type="EMBL" id="WUQX01000001">
    <property type="protein sequence ID" value="MXP76681.1"/>
    <property type="molecule type" value="Genomic_DNA"/>
</dbReference>
<name>A0A7X3MHS5_9FIRM</name>
<keyword evidence="3" id="KW-1185">Reference proteome</keyword>
<evidence type="ECO:0000313" key="3">
    <source>
        <dbReference type="Proteomes" id="UP000460412"/>
    </source>
</evidence>
<evidence type="ECO:0000259" key="1">
    <source>
        <dbReference type="Pfam" id="PF18828"/>
    </source>
</evidence>
<dbReference type="InterPro" id="IPR040512">
    <property type="entry name" value="LPD15"/>
</dbReference>
<evidence type="ECO:0000313" key="2">
    <source>
        <dbReference type="EMBL" id="MXP76681.1"/>
    </source>
</evidence>
<dbReference type="Pfam" id="PF18828">
    <property type="entry name" value="LPD15"/>
    <property type="match status" value="1"/>
</dbReference>
<organism evidence="2 3">
    <name type="scientific">Sporofaciens musculi</name>
    <dbReference type="NCBI Taxonomy" id="2681861"/>
    <lineage>
        <taxon>Bacteria</taxon>
        <taxon>Bacillati</taxon>
        <taxon>Bacillota</taxon>
        <taxon>Clostridia</taxon>
        <taxon>Lachnospirales</taxon>
        <taxon>Lachnospiraceae</taxon>
        <taxon>Sporofaciens</taxon>
    </lineage>
</organism>
<proteinExistence type="predicted"/>
<dbReference type="RefSeq" id="WP_159751747.1">
    <property type="nucleotide sequence ID" value="NZ_WUQX01000001.1"/>
</dbReference>